<dbReference type="PANTHER" id="PTHR43415:SF5">
    <property type="entry name" value="ACETYLTRANSFERASE"/>
    <property type="match status" value="1"/>
</dbReference>
<reference evidence="3" key="1">
    <citation type="submission" date="2016-04" db="EMBL/GenBank/DDBJ databases">
        <title>The genome sequence project of a novel Fervidobacterium isolate from a hot spring in Thailand.</title>
        <authorList>
            <person name="Gonzalez J.M."/>
            <person name="Cuecas A."/>
            <person name="Kanoksilapatham W."/>
        </authorList>
    </citation>
    <scope>NUCLEOTIDE SEQUENCE [LARGE SCALE GENOMIC DNA]</scope>
    <source>
        <strain evidence="3">FC2004</strain>
    </source>
</reference>
<evidence type="ECO:0000259" key="1">
    <source>
        <dbReference type="PROSITE" id="PS51186"/>
    </source>
</evidence>
<keyword evidence="3" id="KW-1185">Reference proteome</keyword>
<organism evidence="2 3">
    <name type="scientific">Fervidobacterium thailandense</name>
    <dbReference type="NCBI Taxonomy" id="1008305"/>
    <lineage>
        <taxon>Bacteria</taxon>
        <taxon>Thermotogati</taxon>
        <taxon>Thermotogota</taxon>
        <taxon>Thermotogae</taxon>
        <taxon>Thermotogales</taxon>
        <taxon>Fervidobacteriaceae</taxon>
        <taxon>Fervidobacterium</taxon>
    </lineage>
</organism>
<feature type="domain" description="N-acetyltransferase" evidence="1">
    <location>
        <begin position="1"/>
        <end position="140"/>
    </location>
</feature>
<gene>
    <name evidence="2" type="ORF">A4H02_04630</name>
</gene>
<dbReference type="InterPro" id="IPR000182">
    <property type="entry name" value="GNAT_dom"/>
</dbReference>
<proteinExistence type="predicted"/>
<keyword evidence="2" id="KW-0808">Transferase</keyword>
<evidence type="ECO:0000313" key="2">
    <source>
        <dbReference type="EMBL" id="ODN30542.1"/>
    </source>
</evidence>
<dbReference type="STRING" id="1008305.A4H02_04630"/>
<dbReference type="CDD" id="cd04301">
    <property type="entry name" value="NAT_SF"/>
    <property type="match status" value="1"/>
</dbReference>
<dbReference type="AlphaFoldDB" id="A0A1E3G2Z9"/>
<comment type="caution">
    <text evidence="2">The sequence shown here is derived from an EMBL/GenBank/DDBJ whole genome shotgun (WGS) entry which is preliminary data.</text>
</comment>
<name>A0A1E3G2Z9_9BACT</name>
<dbReference type="Gene3D" id="3.40.630.30">
    <property type="match status" value="1"/>
</dbReference>
<protein>
    <submittedName>
        <fullName evidence="2">GCN5 family acetyltransferase</fullName>
    </submittedName>
</protein>
<dbReference type="Proteomes" id="UP000094570">
    <property type="component" value="Unassembled WGS sequence"/>
</dbReference>
<accession>A0A1E3G2Z9</accession>
<evidence type="ECO:0000313" key="3">
    <source>
        <dbReference type="Proteomes" id="UP000094570"/>
    </source>
</evidence>
<dbReference type="PROSITE" id="PS51186">
    <property type="entry name" value="GNAT"/>
    <property type="match status" value="1"/>
</dbReference>
<dbReference type="PANTHER" id="PTHR43415">
    <property type="entry name" value="SPERMIDINE N(1)-ACETYLTRANSFERASE"/>
    <property type="match status" value="1"/>
</dbReference>
<dbReference type="InterPro" id="IPR016181">
    <property type="entry name" value="Acyl_CoA_acyltransferase"/>
</dbReference>
<dbReference type="SUPFAM" id="SSF55729">
    <property type="entry name" value="Acyl-CoA N-acyltransferases (Nat)"/>
    <property type="match status" value="1"/>
</dbReference>
<dbReference type="GO" id="GO:0016747">
    <property type="term" value="F:acyltransferase activity, transferring groups other than amino-acyl groups"/>
    <property type="evidence" value="ECO:0007669"/>
    <property type="project" value="InterPro"/>
</dbReference>
<dbReference type="EMBL" id="LWAF01000005">
    <property type="protein sequence ID" value="ODN30542.1"/>
    <property type="molecule type" value="Genomic_DNA"/>
</dbReference>
<dbReference type="RefSeq" id="WP_069293012.1">
    <property type="nucleotide sequence ID" value="NZ_CP140110.1"/>
</dbReference>
<dbReference type="Pfam" id="PF13420">
    <property type="entry name" value="Acetyltransf_4"/>
    <property type="match status" value="1"/>
</dbReference>
<sequence length="145" mass="17042">MGLKLLIHEGQKEFDILDVEDSYTLSERRVLRVPPVTLEFYDAGRFVGFVELDIRVFNRNAYITFYVPREERGKGYGKMILQLALEHARNEMNLHRLTAEVYEYNIPSIKILESIGFELEGRLKEAKYHSGRYWDILVFGKILNP</sequence>